<organism evidence="2 3">
    <name type="scientific">Pseudoponticoccus marisrubri</name>
    <dbReference type="NCBI Taxonomy" id="1685382"/>
    <lineage>
        <taxon>Bacteria</taxon>
        <taxon>Pseudomonadati</taxon>
        <taxon>Pseudomonadota</taxon>
        <taxon>Alphaproteobacteria</taxon>
        <taxon>Rhodobacterales</taxon>
        <taxon>Roseobacteraceae</taxon>
        <taxon>Pseudoponticoccus</taxon>
    </lineage>
</organism>
<proteinExistence type="predicted"/>
<name>A0A0W7WDT5_9RHOB</name>
<dbReference type="EMBL" id="LPXO01000023">
    <property type="protein sequence ID" value="KUF08803.1"/>
    <property type="molecule type" value="Genomic_DNA"/>
</dbReference>
<sequence length="460" mass="51002">MTKIKHRTYQEQRQAYDKIRDVIAGEDRLGNAGARYLPEPEGMTTAQYTRYVQGSSFYAVAERTLRGMVGAVTRNAPVLELPERIAGMRDTATFEGHSLDVLLESALREVLSLGRYAMLLDYPTDGAAPGSAPFISTFDAESILDWKEELVGGRQKLTYLRLHETNRDLEDTGVEQHLVLTLDPAYTVKRYHVKLQRNGPDVQSVEEVQVGEDITPTIDGSPMFDIPAVIVSPYNLKADVEKPPFLDLVNVNLAHWRVSADYYWSLYLTSQPTPWVAGAINEKNKPRQIGSGAFWILPQGAQAGMLEFTGAGIAAQKTALDDLTAQMATLGARMVYDGKGRNETTDTARLHHRSELSLLHSSVNMVEAGLTKLLRLAAEWTRPGTADDVVFKLHRDFVTAQMDPAILTALLKAYTAGAISHDTFLMNLKKGELMDVNRALDDERDLIEEDENVLPMPGVA</sequence>
<dbReference type="Proteomes" id="UP000054396">
    <property type="component" value="Unassembled WGS sequence"/>
</dbReference>
<dbReference type="Pfam" id="PF13264">
    <property type="entry name" value="DUF4055"/>
    <property type="match status" value="1"/>
</dbReference>
<evidence type="ECO:0000313" key="3">
    <source>
        <dbReference type="Proteomes" id="UP000054396"/>
    </source>
</evidence>
<gene>
    <name evidence="2" type="ORF">AVJ23_21025</name>
</gene>
<dbReference type="AlphaFoldDB" id="A0A0W7WDT5"/>
<comment type="caution">
    <text evidence="2">The sequence shown here is derived from an EMBL/GenBank/DDBJ whole genome shotgun (WGS) entry which is preliminary data.</text>
</comment>
<protein>
    <recommendedName>
        <fullName evidence="1">DUF4055 domain-containing protein</fullName>
    </recommendedName>
</protein>
<dbReference type="RefSeq" id="WP_058864206.1">
    <property type="nucleotide sequence ID" value="NZ_LPXO01000023.1"/>
</dbReference>
<dbReference type="OrthoDB" id="975664at2"/>
<feature type="domain" description="DUF4055" evidence="1">
    <location>
        <begin position="244"/>
        <end position="381"/>
    </location>
</feature>
<accession>A0A0W7WDT5</accession>
<evidence type="ECO:0000313" key="2">
    <source>
        <dbReference type="EMBL" id="KUF08803.1"/>
    </source>
</evidence>
<keyword evidence="3" id="KW-1185">Reference proteome</keyword>
<evidence type="ECO:0000259" key="1">
    <source>
        <dbReference type="Pfam" id="PF13264"/>
    </source>
</evidence>
<dbReference type="InterPro" id="IPR025129">
    <property type="entry name" value="DUF4055"/>
</dbReference>
<reference evidence="2 3" key="1">
    <citation type="submission" date="2015-12" db="EMBL/GenBank/DDBJ databases">
        <authorList>
            <person name="Shamseldin A."/>
            <person name="Moawad H."/>
            <person name="Abd El-Rahim W.M."/>
            <person name="Sadowsky M.J."/>
        </authorList>
    </citation>
    <scope>NUCLEOTIDE SEQUENCE [LARGE SCALE GENOMIC DNA]</scope>
    <source>
        <strain evidence="2 3">SJ5A-1</strain>
    </source>
</reference>
<dbReference type="STRING" id="1685382.AVJ23_21025"/>